<dbReference type="InterPro" id="IPR023210">
    <property type="entry name" value="NADP_OxRdtase_dom"/>
</dbReference>
<dbReference type="SUPFAM" id="SSF51430">
    <property type="entry name" value="NAD(P)-linked oxidoreductase"/>
    <property type="match status" value="1"/>
</dbReference>
<feature type="domain" description="NADP-dependent oxidoreductase" evidence="2">
    <location>
        <begin position="34"/>
        <end position="349"/>
    </location>
</feature>
<dbReference type="CDD" id="cd19079">
    <property type="entry name" value="AKR_EcYajO-like"/>
    <property type="match status" value="1"/>
</dbReference>
<dbReference type="EMBL" id="CP011056">
    <property type="protein sequence ID" value="AKA75893.1"/>
    <property type="molecule type" value="Genomic_DNA"/>
</dbReference>
<dbReference type="AlphaFoldDB" id="A0A0E3MD00"/>
<evidence type="ECO:0000313" key="10">
    <source>
        <dbReference type="EMBL" id="AZF78133.1"/>
    </source>
</evidence>
<dbReference type="InterPro" id="IPR050523">
    <property type="entry name" value="AKR_Detox_Biosynth"/>
</dbReference>
<evidence type="ECO:0000313" key="4">
    <source>
        <dbReference type="EMBL" id="AKA75893.1"/>
    </source>
</evidence>
<evidence type="ECO:0000313" key="18">
    <source>
        <dbReference type="Proteomes" id="UP000076770"/>
    </source>
</evidence>
<dbReference type="GeneID" id="84059626"/>
<dbReference type="Pfam" id="PF00248">
    <property type="entry name" value="Aldo_ket_red"/>
    <property type="match status" value="1"/>
</dbReference>
<evidence type="ECO:0000256" key="1">
    <source>
        <dbReference type="ARBA" id="ARBA00023002"/>
    </source>
</evidence>
<evidence type="ECO:0000313" key="24">
    <source>
        <dbReference type="Proteomes" id="UP000278715"/>
    </source>
</evidence>
<dbReference type="RefSeq" id="WP_009988426.1">
    <property type="nucleotide sequence ID" value="NZ_CP011055.2"/>
</dbReference>
<dbReference type="KEGG" id="ssof:SULC_0832"/>
<dbReference type="Proteomes" id="UP000033085">
    <property type="component" value="Chromosome"/>
</dbReference>
<evidence type="ECO:0000313" key="9">
    <source>
        <dbReference type="EMBL" id="AZF75525.1"/>
    </source>
</evidence>
<dbReference type="EMBL" id="CP033236">
    <property type="protein sequence ID" value="AZF70281.1"/>
    <property type="molecule type" value="Genomic_DNA"/>
</dbReference>
<dbReference type="EMBL" id="CP033240">
    <property type="protein sequence ID" value="AZF80738.1"/>
    <property type="molecule type" value="Genomic_DNA"/>
</dbReference>
<dbReference type="Proteomes" id="UP000594632">
    <property type="component" value="Chromosome"/>
</dbReference>
<dbReference type="Proteomes" id="UP000033057">
    <property type="component" value="Chromosome"/>
</dbReference>
<evidence type="ECO:0000313" key="7">
    <source>
        <dbReference type="EMBL" id="AZF70281.1"/>
    </source>
</evidence>
<accession>A0A0E3MD00</accession>
<evidence type="ECO:0000313" key="13">
    <source>
        <dbReference type="EMBL" id="QPG50174.1"/>
    </source>
</evidence>
<dbReference type="Proteomes" id="UP000273443">
    <property type="component" value="Chromosome"/>
</dbReference>
<reference evidence="18" key="2">
    <citation type="submission" date="2016-04" db="EMBL/GenBank/DDBJ databases">
        <authorList>
            <person name="Shah S.A."/>
            <person name="Garrett R.A."/>
        </authorList>
    </citation>
    <scope>NUCLEOTIDE SEQUENCE [LARGE SCALE GENOMIC DNA]</scope>
    <source>
        <strain evidence="18">ATCC 35091 / DSM 1616 / JCM 8930 / NBRC 15331 / P1</strain>
    </source>
</reference>
<evidence type="ECO:0000313" key="26">
    <source>
        <dbReference type="Proteomes" id="UP000594632"/>
    </source>
</evidence>
<reference evidence="19 20" key="4">
    <citation type="journal article" date="2018" name="Proc. Natl. Acad. Sci. U.S.A.">
        <title>Nonmutational mechanism of inheritance in the Archaeon Sulfolobus solfataricus.</title>
        <authorList>
            <person name="Payne S."/>
            <person name="McCarthy S."/>
            <person name="Johnson T."/>
            <person name="North E."/>
            <person name="Blum P."/>
        </authorList>
    </citation>
    <scope>NUCLEOTIDE SEQUENCE [LARGE SCALE GENOMIC DNA]</scope>
    <source>
        <strain evidence="7 19">SARC-H</strain>
        <strain evidence="8 23">SARC-I</strain>
        <strain evidence="10 24">SARC-N</strain>
        <strain evidence="11 25">SARC-O</strain>
        <strain evidence="12 20">SUL120</strain>
        <strain evidence="6 21">SULG</strain>
        <strain evidence="9 22">SULM</strain>
    </source>
</reference>
<dbReference type="Proteomes" id="UP000278715">
    <property type="component" value="Chromosome"/>
</dbReference>
<dbReference type="EMBL" id="LT549890">
    <property type="protein sequence ID" value="SAI86701.1"/>
    <property type="molecule type" value="Genomic_DNA"/>
</dbReference>
<dbReference type="Proteomes" id="UP000267993">
    <property type="component" value="Chromosome"/>
</dbReference>
<dbReference type="FunFam" id="3.20.20.100:FF:000004">
    <property type="entry name" value="Oxidoreductase, aldo/keto reductase"/>
    <property type="match status" value="1"/>
</dbReference>
<dbReference type="EMBL" id="CP033235">
    <property type="protein sequence ID" value="AZF67661.1"/>
    <property type="molecule type" value="Genomic_DNA"/>
</dbReference>
<dbReference type="PATRIC" id="fig|2287.6.peg.879"/>
<dbReference type="KEGG" id="ssoa:SULA_0832"/>
<evidence type="ECO:0000313" key="19">
    <source>
        <dbReference type="Proteomes" id="UP000267993"/>
    </source>
</evidence>
<name>A0A0E3MD00_SACSO</name>
<reference evidence="13 26" key="6">
    <citation type="journal article" date="2020" name="Nat. Commun.">
        <title>The structures of two archaeal type IV pili illuminate evolutionary relationships.</title>
        <authorList>
            <person name="Wang F."/>
            <person name="Baquero D.P."/>
            <person name="Su Z."/>
            <person name="Beltran L.C."/>
            <person name="Prangishvili D."/>
            <person name="Krupovic M."/>
            <person name="Egelman E.H."/>
        </authorList>
    </citation>
    <scope>NUCLEOTIDE SEQUENCE [LARGE SCALE GENOMIC DNA]</scope>
    <source>
        <strain evidence="13 26">POZ149</strain>
    </source>
</reference>
<dbReference type="GO" id="GO:0016491">
    <property type="term" value="F:oxidoreductase activity"/>
    <property type="evidence" value="ECO:0007669"/>
    <property type="project" value="UniProtKB-KW"/>
</dbReference>
<reference evidence="15 16" key="1">
    <citation type="journal article" date="2015" name="Genome Announc.">
        <title>Complete Genome Sequence of Sulfolobus solfataricus Strain 98/2 and Evolved Derivatives.</title>
        <authorList>
            <person name="McCarthy S."/>
            <person name="Gradnigo J."/>
            <person name="Johnson T."/>
            <person name="Payne S."/>
            <person name="Lipzen A."/>
            <person name="Martin J."/>
            <person name="Schackwitz W."/>
            <person name="Moriyama E."/>
            <person name="Blum P."/>
        </authorList>
    </citation>
    <scope>NUCLEOTIDE SEQUENCE [LARGE SCALE GENOMIC DNA]</scope>
    <source>
        <strain evidence="15">98/2 SULC</strain>
        <strain evidence="3">SARC-B</strain>
        <strain evidence="4">SARC-C</strain>
        <strain evidence="5 17">SULA</strain>
        <strain evidence="16">SULB</strain>
    </source>
</reference>
<protein>
    <submittedName>
        <fullName evidence="3">Aldo/keto reductase</fullName>
    </submittedName>
</protein>
<dbReference type="EMBL" id="CP033237">
    <property type="protein sequence ID" value="AZF72901.1"/>
    <property type="molecule type" value="Genomic_DNA"/>
</dbReference>
<dbReference type="Proteomes" id="UP000275843">
    <property type="component" value="Chromosome"/>
</dbReference>
<dbReference type="Proteomes" id="UP000033106">
    <property type="component" value="Chromosome"/>
</dbReference>
<dbReference type="OrthoDB" id="7236at2157"/>
<reference evidence="14" key="3">
    <citation type="submission" date="2016-04" db="EMBL/GenBank/DDBJ databases">
        <authorList>
            <person name="Evans L.H."/>
            <person name="Alamgir A."/>
            <person name="Owens N."/>
            <person name="Weber N.D."/>
            <person name="Virtaneva K."/>
            <person name="Barbian K."/>
            <person name="Babar A."/>
            <person name="Rosenke K."/>
        </authorList>
    </citation>
    <scope>NUCLEOTIDE SEQUENCE</scope>
    <source>
        <strain evidence="14">P1</strain>
    </source>
</reference>
<evidence type="ECO:0000313" key="5">
    <source>
        <dbReference type="EMBL" id="AKA78586.1"/>
    </source>
</evidence>
<dbReference type="KEGG" id="ssol:SULB_0834"/>
<reference evidence="3" key="5">
    <citation type="submission" date="2018-10" db="EMBL/GenBank/DDBJ databases">
        <authorList>
            <person name="McCarthy S."/>
            <person name="Gradnigo J."/>
            <person name="Johnson T."/>
            <person name="Payne S."/>
            <person name="Lipzen A."/>
            <person name="Schackwitz W."/>
            <person name="Martin J."/>
            <person name="Moriyama E."/>
            <person name="Blum P."/>
        </authorList>
    </citation>
    <scope>NUCLEOTIDE SEQUENCE</scope>
    <source>
        <strain evidence="3">SARC-B</strain>
        <strain evidence="4">SARC-C</strain>
        <strain evidence="5">SULA</strain>
    </source>
</reference>
<dbReference type="InterPro" id="IPR036812">
    <property type="entry name" value="NAD(P)_OxRdtase_dom_sf"/>
</dbReference>
<organism evidence="3 16">
    <name type="scientific">Saccharolobus solfataricus</name>
    <name type="common">Sulfolobus solfataricus</name>
    <dbReference type="NCBI Taxonomy" id="2287"/>
    <lineage>
        <taxon>Archaea</taxon>
        <taxon>Thermoproteota</taxon>
        <taxon>Thermoprotei</taxon>
        <taxon>Sulfolobales</taxon>
        <taxon>Sulfolobaceae</taxon>
        <taxon>Saccharolobus</taxon>
    </lineage>
</organism>
<evidence type="ECO:0000313" key="6">
    <source>
        <dbReference type="EMBL" id="AZF67661.1"/>
    </source>
</evidence>
<evidence type="ECO:0000313" key="12">
    <source>
        <dbReference type="EMBL" id="AZF83379.1"/>
    </source>
</evidence>
<evidence type="ECO:0000313" key="3">
    <source>
        <dbReference type="EMBL" id="AKA73194.1"/>
    </source>
</evidence>
<dbReference type="PANTHER" id="PTHR43364">
    <property type="entry name" value="NADH-SPECIFIC METHYLGLYOXAL REDUCTASE-RELATED"/>
    <property type="match status" value="1"/>
</dbReference>
<evidence type="ECO:0000313" key="20">
    <source>
        <dbReference type="Proteomes" id="UP000269431"/>
    </source>
</evidence>
<dbReference type="Proteomes" id="UP000269431">
    <property type="component" value="Chromosome"/>
</dbReference>
<dbReference type="EMBL" id="CP011055">
    <property type="protein sequence ID" value="AKA73194.1"/>
    <property type="molecule type" value="Genomic_DNA"/>
</dbReference>
<dbReference type="EMBL" id="CP033238">
    <property type="protein sequence ID" value="AZF75525.1"/>
    <property type="molecule type" value="Genomic_DNA"/>
</dbReference>
<evidence type="ECO:0000313" key="14">
    <source>
        <dbReference type="EMBL" id="SAI86701.1"/>
    </source>
</evidence>
<evidence type="ECO:0000259" key="2">
    <source>
        <dbReference type="Pfam" id="PF00248"/>
    </source>
</evidence>
<evidence type="ECO:0000313" key="11">
    <source>
        <dbReference type="EMBL" id="AZF80738.1"/>
    </source>
</evidence>
<dbReference type="EMBL" id="CP033241">
    <property type="protein sequence ID" value="AZF83379.1"/>
    <property type="molecule type" value="Genomic_DNA"/>
</dbReference>
<dbReference type="Proteomes" id="UP000076770">
    <property type="component" value="Chromosome i"/>
</dbReference>
<evidence type="ECO:0000313" key="8">
    <source>
        <dbReference type="EMBL" id="AZF72901.1"/>
    </source>
</evidence>
<evidence type="ECO:0000313" key="15">
    <source>
        <dbReference type="Proteomes" id="UP000033057"/>
    </source>
</evidence>
<dbReference type="Proteomes" id="UP000282269">
    <property type="component" value="Chromosome"/>
</dbReference>
<dbReference type="Gene3D" id="3.20.20.100">
    <property type="entry name" value="NADP-dependent oxidoreductase domain"/>
    <property type="match status" value="1"/>
</dbReference>
<dbReference type="OMA" id="MWAGPYG"/>
<evidence type="ECO:0000313" key="23">
    <source>
        <dbReference type="Proteomes" id="UP000275843"/>
    </source>
</evidence>
<evidence type="ECO:0000313" key="17">
    <source>
        <dbReference type="Proteomes" id="UP000033106"/>
    </source>
</evidence>
<dbReference type="PANTHER" id="PTHR43364:SF4">
    <property type="entry name" value="NAD(P)-LINKED OXIDOREDUCTASE SUPERFAMILY PROTEIN"/>
    <property type="match status" value="1"/>
</dbReference>
<dbReference type="EMBL" id="CP033239">
    <property type="protein sequence ID" value="AZF78133.1"/>
    <property type="molecule type" value="Genomic_DNA"/>
</dbReference>
<dbReference type="EMBL" id="CP011057">
    <property type="protein sequence ID" value="AKA78586.1"/>
    <property type="molecule type" value="Genomic_DNA"/>
</dbReference>
<proteinExistence type="predicted"/>
<evidence type="ECO:0000313" key="25">
    <source>
        <dbReference type="Proteomes" id="UP000282269"/>
    </source>
</evidence>
<evidence type="ECO:0000313" key="21">
    <source>
        <dbReference type="Proteomes" id="UP000273194"/>
    </source>
</evidence>
<evidence type="ECO:0000313" key="16">
    <source>
        <dbReference type="Proteomes" id="UP000033085"/>
    </source>
</evidence>
<dbReference type="GO" id="GO:0005829">
    <property type="term" value="C:cytosol"/>
    <property type="evidence" value="ECO:0007669"/>
    <property type="project" value="UniProtKB-ARBA"/>
</dbReference>
<gene>
    <name evidence="13" type="ORF">HFC64_10510</name>
    <name evidence="14" type="ORF">SSOP1_3147</name>
    <name evidence="5" type="ORF">SULA_0832</name>
    <name evidence="3" type="ORF">SULB_0834</name>
    <name evidence="4" type="ORF">SULC_0832</name>
    <name evidence="6" type="ORF">SULG_04035</name>
    <name evidence="7" type="ORF">SULH_04035</name>
    <name evidence="8" type="ORF">SULI_04035</name>
    <name evidence="9" type="ORF">SULM_04035</name>
    <name evidence="10" type="ORF">SULN_04035</name>
    <name evidence="11" type="ORF">SULO_04045</name>
    <name evidence="12" type="ORF">SULZ_04290</name>
</gene>
<sequence length="368" mass="42820">MAKLLYLWYQTYKMCNKMEYMKFGNSGLKVSKFCLGTWHLPPSKERDSYGVYKVDEEESKKTIVKAIDLGVNFFDTANVYHGVMQGPDVFHVGNAERILGEAIKGYDRESLVLATKVRGKMAEHANGEGLSRKHIMWQVRESLKRLNTDYIDIYLMHRPDPDTPIEETMETFHDLVRQGKIHYIGESYFDPTDIPYLVKIAKDLHVPFIAMQEPYNFLERDIEKDKFILAKTYGLGIMAYIPLAQGVLTGKYLNTTPDMSRATYVPEISNRYFTKENFEVLREFHEIAKELGVTDTQLALAWIFKIQEINQITIVPIIGVTKINQLEENIESLNVKISNDTYKKLDEISKRVKVNWEIKYNKIIKRFE</sequence>
<keyword evidence="1" id="KW-0560">Oxidoreductase</keyword>
<dbReference type="EMBL" id="CP050869">
    <property type="protein sequence ID" value="QPG50174.1"/>
    <property type="molecule type" value="Genomic_DNA"/>
</dbReference>
<evidence type="ECO:0000313" key="22">
    <source>
        <dbReference type="Proteomes" id="UP000273443"/>
    </source>
</evidence>
<dbReference type="Proteomes" id="UP000273194">
    <property type="component" value="Chromosome"/>
</dbReference>